<dbReference type="GO" id="GO:0000287">
    <property type="term" value="F:magnesium ion binding"/>
    <property type="evidence" value="ECO:0007669"/>
    <property type="project" value="InterPro"/>
</dbReference>
<dbReference type="Proteomes" id="UP000028839">
    <property type="component" value="Unassembled WGS sequence"/>
</dbReference>
<evidence type="ECO:0000256" key="6">
    <source>
        <dbReference type="ARBA" id="ARBA00022777"/>
    </source>
</evidence>
<dbReference type="GO" id="GO:0016301">
    <property type="term" value="F:kinase activity"/>
    <property type="evidence" value="ECO:0007669"/>
    <property type="project" value="UniProtKB-KW"/>
</dbReference>
<reference evidence="11 12" key="1">
    <citation type="submission" date="2014-07" db="EMBL/GenBank/DDBJ databases">
        <title>Comparative analysis of Nitrosococcus oceani genome inventories of strains from Pacific and Atlantic gyres.</title>
        <authorList>
            <person name="Lim C.K."/>
            <person name="Wang L."/>
            <person name="Sayavedra-Soto L.A."/>
            <person name="Klotz M.G."/>
        </authorList>
    </citation>
    <scope>NUCLEOTIDE SEQUENCE [LARGE SCALE GENOMIC DNA]</scope>
    <source>
        <strain evidence="11 12">C-27</strain>
    </source>
</reference>
<dbReference type="Gene3D" id="3.40.50.2020">
    <property type="match status" value="2"/>
</dbReference>
<dbReference type="PANTHER" id="PTHR10210">
    <property type="entry name" value="RIBOSE-PHOSPHATE DIPHOSPHOKINASE FAMILY MEMBER"/>
    <property type="match status" value="1"/>
</dbReference>
<dbReference type="AlphaFoldDB" id="A0A0E2Z8N9"/>
<dbReference type="EC" id="2.7.6.1" evidence="1"/>
<dbReference type="SMART" id="SM01400">
    <property type="entry name" value="Pribosyltran_N"/>
    <property type="match status" value="1"/>
</dbReference>
<dbReference type="Pfam" id="PF14572">
    <property type="entry name" value="Pribosyl_synth"/>
    <property type="match status" value="1"/>
</dbReference>
<dbReference type="GO" id="GO:0006164">
    <property type="term" value="P:purine nucleotide biosynthetic process"/>
    <property type="evidence" value="ECO:0007669"/>
    <property type="project" value="TreeGrafter"/>
</dbReference>
<keyword evidence="7" id="KW-0067">ATP-binding</keyword>
<dbReference type="GO" id="GO:0002189">
    <property type="term" value="C:ribose phosphate diphosphokinase complex"/>
    <property type="evidence" value="ECO:0007669"/>
    <property type="project" value="TreeGrafter"/>
</dbReference>
<evidence type="ECO:0000256" key="4">
    <source>
        <dbReference type="ARBA" id="ARBA00022727"/>
    </source>
</evidence>
<evidence type="ECO:0000256" key="2">
    <source>
        <dbReference type="ARBA" id="ARBA00022679"/>
    </source>
</evidence>
<comment type="caution">
    <text evidence="11">The sequence shown here is derived from an EMBL/GenBank/DDBJ whole genome shotgun (WGS) entry which is preliminary data.</text>
</comment>
<keyword evidence="5" id="KW-0547">Nucleotide-binding</keyword>
<dbReference type="GO" id="GO:0005524">
    <property type="term" value="F:ATP binding"/>
    <property type="evidence" value="ECO:0007669"/>
    <property type="project" value="UniProtKB-KW"/>
</dbReference>
<evidence type="ECO:0000259" key="10">
    <source>
        <dbReference type="Pfam" id="PF13793"/>
    </source>
</evidence>
<dbReference type="GO" id="GO:0005737">
    <property type="term" value="C:cytoplasm"/>
    <property type="evidence" value="ECO:0007669"/>
    <property type="project" value="TreeGrafter"/>
</dbReference>
<evidence type="ECO:0000256" key="7">
    <source>
        <dbReference type="ARBA" id="ARBA00022840"/>
    </source>
</evidence>
<dbReference type="InterPro" id="IPR005946">
    <property type="entry name" value="Rib-P_diPkinase"/>
</dbReference>
<feature type="domain" description="Ribose-phosphate pyrophosphokinase N-terminal" evidence="10">
    <location>
        <begin position="7"/>
        <end position="124"/>
    </location>
</feature>
<dbReference type="InterPro" id="IPR000836">
    <property type="entry name" value="PRTase_dom"/>
</dbReference>
<dbReference type="HOGENOM" id="CLU_033546_2_0_6"/>
<organism evidence="11 12">
    <name type="scientific">Nitrosococcus oceani C-27</name>
    <dbReference type="NCBI Taxonomy" id="314279"/>
    <lineage>
        <taxon>Bacteria</taxon>
        <taxon>Pseudomonadati</taxon>
        <taxon>Pseudomonadota</taxon>
        <taxon>Gammaproteobacteria</taxon>
        <taxon>Chromatiales</taxon>
        <taxon>Chromatiaceae</taxon>
        <taxon>Nitrosococcus</taxon>
    </lineage>
</organism>
<evidence type="ECO:0000256" key="8">
    <source>
        <dbReference type="ARBA" id="ARBA00022842"/>
    </source>
</evidence>
<dbReference type="InterPro" id="IPR029057">
    <property type="entry name" value="PRTase-like"/>
</dbReference>
<dbReference type="Pfam" id="PF13793">
    <property type="entry name" value="Pribosyltran_N"/>
    <property type="match status" value="1"/>
</dbReference>
<dbReference type="GO" id="GO:0006015">
    <property type="term" value="P:5-phosphoribose 1-diphosphate biosynthetic process"/>
    <property type="evidence" value="ECO:0007669"/>
    <property type="project" value="TreeGrafter"/>
</dbReference>
<keyword evidence="6 11" id="KW-0418">Kinase</keyword>
<dbReference type="PANTHER" id="PTHR10210:SF32">
    <property type="entry name" value="RIBOSE-PHOSPHATE PYROPHOSPHOKINASE 2"/>
    <property type="match status" value="1"/>
</dbReference>
<evidence type="ECO:0000313" key="11">
    <source>
        <dbReference type="EMBL" id="KFI19990.1"/>
    </source>
</evidence>
<dbReference type="NCBIfam" id="TIGR01251">
    <property type="entry name" value="ribP_PPkin"/>
    <property type="match status" value="1"/>
</dbReference>
<name>A0A0E2Z8N9_9GAMM</name>
<comment type="catalytic activity">
    <reaction evidence="9">
        <text>D-ribose 5-phosphate + ATP = 5-phospho-alpha-D-ribose 1-diphosphate + AMP + H(+)</text>
        <dbReference type="Rhea" id="RHEA:15609"/>
        <dbReference type="ChEBI" id="CHEBI:15378"/>
        <dbReference type="ChEBI" id="CHEBI:30616"/>
        <dbReference type="ChEBI" id="CHEBI:58017"/>
        <dbReference type="ChEBI" id="CHEBI:78346"/>
        <dbReference type="ChEBI" id="CHEBI:456215"/>
        <dbReference type="EC" id="2.7.6.1"/>
    </reaction>
</comment>
<dbReference type="FunFam" id="3.40.50.2020:FF:000007">
    <property type="entry name" value="Ribose-phosphate pyrophosphokinase"/>
    <property type="match status" value="1"/>
</dbReference>
<keyword evidence="2" id="KW-0808">Transferase</keyword>
<proteinExistence type="predicted"/>
<dbReference type="OrthoDB" id="324294at2"/>
<evidence type="ECO:0000313" key="12">
    <source>
        <dbReference type="Proteomes" id="UP000028839"/>
    </source>
</evidence>
<keyword evidence="4" id="KW-0545">Nucleotide biosynthesis</keyword>
<evidence type="ECO:0000256" key="9">
    <source>
        <dbReference type="ARBA" id="ARBA00049535"/>
    </source>
</evidence>
<accession>A0A0E2Z8N9</accession>
<sequence length="332" mass="36782">MSHNNLCLFALGMGTSFGQKVSERLGVALSRCEERDFEDGEHKIRSLVNVREKDVFVIQPLYSDSRQSVNDKLCRLLFFIGALRDASAKRVTAVLPYLCYARKDRKTQFRDPVTTRYVAKLLEAVQTDRVLAMDVHNLAAFQNAFNCRTDHLEAQKLFVDYFLSSSILSERDKVVVVSPDAGGTKRAEQFREALSKALGKEVTTAFMEKQRSGGVIRKGGAMAGEVKNRIAIIIDDLVSTGTTLNRAAEVCQERGAKKIYAAATHGLFVGQANEILAASALEKVIIADTIPPFRLNEKIIKEKLQVVDSARLFADAIQCVHSGNSLIELLEI</sequence>
<keyword evidence="8" id="KW-0460">Magnesium</keyword>
<dbReference type="GO" id="GO:0004749">
    <property type="term" value="F:ribose phosphate diphosphokinase activity"/>
    <property type="evidence" value="ECO:0007669"/>
    <property type="project" value="UniProtKB-EC"/>
</dbReference>
<dbReference type="EMBL" id="JPGN01000029">
    <property type="protein sequence ID" value="KFI19990.1"/>
    <property type="molecule type" value="Genomic_DNA"/>
</dbReference>
<dbReference type="CDD" id="cd06223">
    <property type="entry name" value="PRTases_typeI"/>
    <property type="match status" value="1"/>
</dbReference>
<dbReference type="SUPFAM" id="SSF53271">
    <property type="entry name" value="PRTase-like"/>
    <property type="match status" value="2"/>
</dbReference>
<dbReference type="InterPro" id="IPR029099">
    <property type="entry name" value="Pribosyltran_N"/>
</dbReference>
<keyword evidence="3" id="KW-0479">Metal-binding</keyword>
<evidence type="ECO:0000256" key="3">
    <source>
        <dbReference type="ARBA" id="ARBA00022723"/>
    </source>
</evidence>
<protein>
    <recommendedName>
        <fullName evidence="1">ribose-phosphate diphosphokinase</fullName>
        <ecNumber evidence="1">2.7.6.1</ecNumber>
    </recommendedName>
</protein>
<evidence type="ECO:0000256" key="5">
    <source>
        <dbReference type="ARBA" id="ARBA00022741"/>
    </source>
</evidence>
<evidence type="ECO:0000256" key="1">
    <source>
        <dbReference type="ARBA" id="ARBA00013247"/>
    </source>
</evidence>
<gene>
    <name evidence="11" type="ORF">IB75_05040</name>
</gene>